<feature type="domain" description="GFO/IDH/MocA-like oxidoreductase" evidence="2">
    <location>
        <begin position="140"/>
        <end position="273"/>
    </location>
</feature>
<dbReference type="InterPro" id="IPR000683">
    <property type="entry name" value="Gfo/Idh/MocA-like_OxRdtase_N"/>
</dbReference>
<organism evidence="3 4">
    <name type="scientific">Blautia celeris</name>
    <dbReference type="NCBI Taxonomy" id="2763026"/>
    <lineage>
        <taxon>Bacteria</taxon>
        <taxon>Bacillati</taxon>
        <taxon>Bacillota</taxon>
        <taxon>Clostridia</taxon>
        <taxon>Lachnospirales</taxon>
        <taxon>Lachnospiraceae</taxon>
        <taxon>Blautia</taxon>
    </lineage>
</organism>
<dbReference type="SUPFAM" id="SSF51735">
    <property type="entry name" value="NAD(P)-binding Rossmann-fold domains"/>
    <property type="match status" value="1"/>
</dbReference>
<dbReference type="Gene3D" id="3.40.50.720">
    <property type="entry name" value="NAD(P)-binding Rossmann-like Domain"/>
    <property type="match status" value="1"/>
</dbReference>
<evidence type="ECO:0000313" key="3">
    <source>
        <dbReference type="EMBL" id="MBC5671816.1"/>
    </source>
</evidence>
<dbReference type="Gene3D" id="3.30.360.10">
    <property type="entry name" value="Dihydrodipicolinate Reductase, domain 2"/>
    <property type="match status" value="1"/>
</dbReference>
<dbReference type="EMBL" id="JACOOU010000002">
    <property type="protein sequence ID" value="MBC5671816.1"/>
    <property type="molecule type" value="Genomic_DNA"/>
</dbReference>
<dbReference type="PANTHER" id="PTHR43249">
    <property type="entry name" value="UDP-N-ACETYL-2-AMINO-2-DEOXY-D-GLUCURONATE OXIDASE"/>
    <property type="match status" value="1"/>
</dbReference>
<dbReference type="InterPro" id="IPR052515">
    <property type="entry name" value="Gfo/Idh/MocA_Oxidoreductase"/>
</dbReference>
<evidence type="ECO:0000313" key="4">
    <source>
        <dbReference type="Proteomes" id="UP000654573"/>
    </source>
</evidence>
<feature type="domain" description="Gfo/Idh/MocA-like oxidoreductase N-terminal" evidence="1">
    <location>
        <begin position="9"/>
        <end position="130"/>
    </location>
</feature>
<reference evidence="3 4" key="1">
    <citation type="submission" date="2020-08" db="EMBL/GenBank/DDBJ databases">
        <title>Genome public.</title>
        <authorList>
            <person name="Liu C."/>
            <person name="Sun Q."/>
        </authorList>
    </citation>
    <scope>NUCLEOTIDE SEQUENCE [LARGE SCALE GENOMIC DNA]</scope>
    <source>
        <strain evidence="3 4">NSJ-34</strain>
    </source>
</reference>
<evidence type="ECO:0000259" key="2">
    <source>
        <dbReference type="Pfam" id="PF22725"/>
    </source>
</evidence>
<dbReference type="PANTHER" id="PTHR43249:SF1">
    <property type="entry name" value="D-GLUCOSIDE 3-DEHYDROGENASE"/>
    <property type="match status" value="1"/>
</dbReference>
<dbReference type="Pfam" id="PF22725">
    <property type="entry name" value="GFO_IDH_MocA_C3"/>
    <property type="match status" value="1"/>
</dbReference>
<name>A0ABR7F9B6_9FIRM</name>
<dbReference type="SUPFAM" id="SSF55347">
    <property type="entry name" value="Glyceraldehyde-3-phosphate dehydrogenase-like, C-terminal domain"/>
    <property type="match status" value="1"/>
</dbReference>
<accession>A0ABR7F9B6</accession>
<evidence type="ECO:0000259" key="1">
    <source>
        <dbReference type="Pfam" id="PF01408"/>
    </source>
</evidence>
<dbReference type="Proteomes" id="UP000654573">
    <property type="component" value="Unassembled WGS sequence"/>
</dbReference>
<dbReference type="RefSeq" id="WP_033142343.1">
    <property type="nucleotide sequence ID" value="NZ_JACOOU010000002.1"/>
</dbReference>
<dbReference type="Pfam" id="PF01408">
    <property type="entry name" value="GFO_IDH_MocA"/>
    <property type="match status" value="1"/>
</dbReference>
<gene>
    <name evidence="3" type="ORF">H8S76_06110</name>
</gene>
<sequence>MKDNKEIYKVAVIGCGWIAEDKHIPGLKANKDVEIVALCDISVEKANRLAKMYELTDVAIYSDYRKMLAEVETDIVHIATPNPLHCEMTVAALENGNHVLCEKPMATTKKECEEMIAAAEKADKKLTIGYQWRYRPEALYIKEMCDKGELGEIYFAKAHATRYRAVPKWGEYLSGKNGGGVLIDGAPHSLDLTLWAMDNYEPLSVKAHTYRKMIDKPEGNIWGGWTEQEFKVEDSGFALVTMKNGATILVEAAWMINMLSGDMKTTLCGTEAGVDMFNEGGVRINGVSHGKPYVMEPDMSIPGAPFAIQPVAPMFRESQEFIKAIREDTEPFIKPREAMVVTQIVEGIYESARTGKEVFFE</sequence>
<protein>
    <submittedName>
        <fullName evidence="3">Gfo/Idh/MocA family oxidoreductase</fullName>
    </submittedName>
</protein>
<keyword evidence="4" id="KW-1185">Reference proteome</keyword>
<dbReference type="InterPro" id="IPR055170">
    <property type="entry name" value="GFO_IDH_MocA-like_dom"/>
</dbReference>
<comment type="caution">
    <text evidence="3">The sequence shown here is derived from an EMBL/GenBank/DDBJ whole genome shotgun (WGS) entry which is preliminary data.</text>
</comment>
<dbReference type="InterPro" id="IPR036291">
    <property type="entry name" value="NAD(P)-bd_dom_sf"/>
</dbReference>
<proteinExistence type="predicted"/>